<feature type="signal peptide" evidence="2">
    <location>
        <begin position="1"/>
        <end position="31"/>
    </location>
</feature>
<protein>
    <submittedName>
        <fullName evidence="4">DUF4214 domain-containing protein</fullName>
    </submittedName>
</protein>
<dbReference type="KEGG" id="ima:PO878_01390"/>
<dbReference type="Proteomes" id="UP001216390">
    <property type="component" value="Chromosome"/>
</dbReference>
<name>A0AAE9Y5T5_9ACTN</name>
<feature type="compositionally biased region" description="Gly residues" evidence="1">
    <location>
        <begin position="231"/>
        <end position="253"/>
    </location>
</feature>
<dbReference type="EMBL" id="CP116942">
    <property type="protein sequence ID" value="WCO67370.1"/>
    <property type="molecule type" value="Genomic_DNA"/>
</dbReference>
<evidence type="ECO:0000256" key="2">
    <source>
        <dbReference type="SAM" id="SignalP"/>
    </source>
</evidence>
<dbReference type="InterPro" id="IPR006311">
    <property type="entry name" value="TAT_signal"/>
</dbReference>
<reference evidence="4" key="1">
    <citation type="submission" date="2023-01" db="EMBL/GenBank/DDBJ databases">
        <title>The diversity of Class Acidimicrobiia in South China Sea sediment environments and the proposal of Iamia marina sp. nov., a novel species of the genus Iamia.</title>
        <authorList>
            <person name="He Y."/>
            <person name="Tian X."/>
        </authorList>
    </citation>
    <scope>NUCLEOTIDE SEQUENCE</scope>
    <source>
        <strain evidence="4">DSM 19957</strain>
    </source>
</reference>
<evidence type="ECO:0000313" key="5">
    <source>
        <dbReference type="Proteomes" id="UP001216390"/>
    </source>
</evidence>
<feature type="chain" id="PRO_5042049335" evidence="2">
    <location>
        <begin position="32"/>
        <end position="543"/>
    </location>
</feature>
<dbReference type="PROSITE" id="PS51318">
    <property type="entry name" value="TAT"/>
    <property type="match status" value="1"/>
</dbReference>
<feature type="compositionally biased region" description="Low complexity" evidence="1">
    <location>
        <begin position="283"/>
        <end position="294"/>
    </location>
</feature>
<dbReference type="Pfam" id="PF13946">
    <property type="entry name" value="DUF4214"/>
    <property type="match status" value="1"/>
</dbReference>
<evidence type="ECO:0000259" key="3">
    <source>
        <dbReference type="Pfam" id="PF13946"/>
    </source>
</evidence>
<feature type="compositionally biased region" description="Gly residues" evidence="1">
    <location>
        <begin position="204"/>
        <end position="224"/>
    </location>
</feature>
<sequence>MHLTVRRALVALVAAALAAVGLGLAASPASAVTETSTVTWRHVGACGSVASTTAPEGAVSMAVTVRGADGGRGGQVAGATGGAGGAGGEATATVPVSGGQVVSAVTGCVGSTGTSSSGPGGAGFAVGGSGGEGHGVLTSDHHGGGGGGASALCLGPACLAGAQGVTPLVVAGGGGGGGSLNCAGTSVGTGGAAGGGSVTSDGAGAGASGAPGGGGLHSNGGAGGVNSTPGLPGGGTGGDGRQGSGTNSGGGGGGAGYRGGAGGTGTSGGAALCAGGGGGGAGSSWVASSGTATSFSTRPAGTVPSVTVTFTVETEVVDHVPFASLDALIVRQHQDLLGRDPTAEELAGWRTAITDGSATADELVVSLLPDDQDALDARVVRLYLAYFLRPPDLDGFRYWRDQLAGGRSLQSTSNLFSGTSEFRARYGSLDDGQFVDLIYRNVLDREGEPAGRAFWTDQLTRGIRSRGWVMTYFSESIENGIRKTAHVGVVRLHLAMLGRMPTKAELSGAVAPVVAGTANADEVLLAVAHGIRTSPEYATRVGA</sequence>
<feature type="domain" description="DUF4214" evidence="3">
    <location>
        <begin position="416"/>
        <end position="479"/>
    </location>
</feature>
<evidence type="ECO:0000313" key="4">
    <source>
        <dbReference type="EMBL" id="WCO67370.1"/>
    </source>
</evidence>
<keyword evidence="5" id="KW-1185">Reference proteome</keyword>
<dbReference type="RefSeq" id="WP_272736892.1">
    <property type="nucleotide sequence ID" value="NZ_CP116942.1"/>
</dbReference>
<evidence type="ECO:0000256" key="1">
    <source>
        <dbReference type="SAM" id="MobiDB-lite"/>
    </source>
</evidence>
<accession>A0AAE9Y5T5</accession>
<feature type="region of interest" description="Disordered" evidence="1">
    <location>
        <begin position="283"/>
        <end position="302"/>
    </location>
</feature>
<dbReference type="InterPro" id="IPR038255">
    <property type="entry name" value="PBS_linker_sf"/>
</dbReference>
<keyword evidence="2" id="KW-0732">Signal</keyword>
<dbReference type="InterPro" id="IPR025282">
    <property type="entry name" value="DUF4214"/>
</dbReference>
<feature type="region of interest" description="Disordered" evidence="1">
    <location>
        <begin position="204"/>
        <end position="253"/>
    </location>
</feature>
<dbReference type="Gene3D" id="1.10.3130.20">
    <property type="entry name" value="Phycobilisome linker domain"/>
    <property type="match status" value="1"/>
</dbReference>
<proteinExistence type="predicted"/>
<gene>
    <name evidence="4" type="ORF">PO878_01390</name>
</gene>
<dbReference type="AlphaFoldDB" id="A0AAE9Y5T5"/>
<organism evidence="4 5">
    <name type="scientific">Iamia majanohamensis</name>
    <dbReference type="NCBI Taxonomy" id="467976"/>
    <lineage>
        <taxon>Bacteria</taxon>
        <taxon>Bacillati</taxon>
        <taxon>Actinomycetota</taxon>
        <taxon>Acidimicrobiia</taxon>
        <taxon>Acidimicrobiales</taxon>
        <taxon>Iamiaceae</taxon>
        <taxon>Iamia</taxon>
    </lineage>
</organism>